<dbReference type="InterPro" id="IPR024462">
    <property type="entry name" value="GH116_N"/>
</dbReference>
<protein>
    <recommendedName>
        <fullName evidence="2">Glycosyl-hydrolase family 116 N-terminal domain-containing protein</fullName>
    </recommendedName>
</protein>
<evidence type="ECO:0000259" key="2">
    <source>
        <dbReference type="Pfam" id="PF12215"/>
    </source>
</evidence>
<feature type="domain" description="Glycosyl-hydrolase family 116 N-terminal" evidence="2">
    <location>
        <begin position="15"/>
        <end position="124"/>
    </location>
</feature>
<keyword evidence="4" id="KW-1185">Reference proteome</keyword>
<dbReference type="PANTHER" id="PTHR12654:SF2">
    <property type="entry name" value="NON-LYSOSOMAL GLUCOSYLCERAMIDASE"/>
    <property type="match status" value="1"/>
</dbReference>
<evidence type="ECO:0000313" key="3">
    <source>
        <dbReference type="EMBL" id="VDK48965.1"/>
    </source>
</evidence>
<gene>
    <name evidence="3" type="ORF">CGOC_LOCUS1414</name>
</gene>
<reference evidence="3 4" key="1">
    <citation type="submission" date="2018-11" db="EMBL/GenBank/DDBJ databases">
        <authorList>
            <consortium name="Pathogen Informatics"/>
        </authorList>
    </citation>
    <scope>NUCLEOTIDE SEQUENCE [LARGE SCALE GENOMIC DNA]</scope>
</reference>
<proteinExistence type="predicted"/>
<dbReference type="AlphaFoldDB" id="A0A3P6R6B3"/>
<feature type="chain" id="PRO_5018209746" description="Glycosyl-hydrolase family 116 N-terminal domain-containing protein" evidence="1">
    <location>
        <begin position="18"/>
        <end position="126"/>
    </location>
</feature>
<dbReference type="PANTHER" id="PTHR12654">
    <property type="entry name" value="BILE ACID BETA-GLUCOSIDASE-RELATED"/>
    <property type="match status" value="1"/>
</dbReference>
<dbReference type="OrthoDB" id="5844481at2759"/>
<sequence>MAIYLFLLANYIFSCRGLYPRSWTCYNIRHLGLTVVIRQVSPVIPNNYEDSSLPVCCFVVDVQNESDFNLEVSVAFTFRNGTGNRRWENECQCTPARFTDGNVTGVTLAHTISQLACTYGVATTSY</sequence>
<name>A0A3P6R6B3_CYLGO</name>
<feature type="non-terminal residue" evidence="3">
    <location>
        <position position="126"/>
    </location>
</feature>
<dbReference type="InterPro" id="IPR052566">
    <property type="entry name" value="Non-lysos_glucosylceramidase"/>
</dbReference>
<evidence type="ECO:0000313" key="4">
    <source>
        <dbReference type="Proteomes" id="UP000271889"/>
    </source>
</evidence>
<keyword evidence="1" id="KW-0732">Signal</keyword>
<dbReference type="GO" id="GO:0008422">
    <property type="term" value="F:beta-glucosidase activity"/>
    <property type="evidence" value="ECO:0007669"/>
    <property type="project" value="TreeGrafter"/>
</dbReference>
<dbReference type="Pfam" id="PF12215">
    <property type="entry name" value="Glyco_hydr_116N"/>
    <property type="match status" value="1"/>
</dbReference>
<evidence type="ECO:0000256" key="1">
    <source>
        <dbReference type="SAM" id="SignalP"/>
    </source>
</evidence>
<accession>A0A3P6R6B3</accession>
<dbReference type="EMBL" id="UYRV01002605">
    <property type="protein sequence ID" value="VDK48965.1"/>
    <property type="molecule type" value="Genomic_DNA"/>
</dbReference>
<feature type="signal peptide" evidence="1">
    <location>
        <begin position="1"/>
        <end position="17"/>
    </location>
</feature>
<organism evidence="3 4">
    <name type="scientific">Cylicostephanus goldi</name>
    <name type="common">Nematode worm</name>
    <dbReference type="NCBI Taxonomy" id="71465"/>
    <lineage>
        <taxon>Eukaryota</taxon>
        <taxon>Metazoa</taxon>
        <taxon>Ecdysozoa</taxon>
        <taxon>Nematoda</taxon>
        <taxon>Chromadorea</taxon>
        <taxon>Rhabditida</taxon>
        <taxon>Rhabditina</taxon>
        <taxon>Rhabditomorpha</taxon>
        <taxon>Strongyloidea</taxon>
        <taxon>Strongylidae</taxon>
        <taxon>Cylicostephanus</taxon>
    </lineage>
</organism>
<dbReference type="Proteomes" id="UP000271889">
    <property type="component" value="Unassembled WGS sequence"/>
</dbReference>